<dbReference type="Gene3D" id="3.10.110.10">
    <property type="entry name" value="Ubiquitin Conjugating Enzyme"/>
    <property type="match status" value="1"/>
</dbReference>
<dbReference type="EMBL" id="HF935793">
    <property type="protein sequence ID" value="CCX13267.1"/>
    <property type="molecule type" value="Genomic_DNA"/>
</dbReference>
<feature type="compositionally biased region" description="Polar residues" evidence="3">
    <location>
        <begin position="565"/>
        <end position="574"/>
    </location>
</feature>
<dbReference type="PROSITE" id="PS50127">
    <property type="entry name" value="UBC_2"/>
    <property type="match status" value="1"/>
</dbReference>
<dbReference type="STRING" id="1076935.U4L8U4"/>
<feature type="region of interest" description="Disordered" evidence="3">
    <location>
        <begin position="217"/>
        <end position="242"/>
    </location>
</feature>
<dbReference type="OMA" id="SSWATIQ"/>
<evidence type="ECO:0000256" key="3">
    <source>
        <dbReference type="SAM" id="MobiDB-lite"/>
    </source>
</evidence>
<feature type="region of interest" description="Disordered" evidence="3">
    <location>
        <begin position="767"/>
        <end position="865"/>
    </location>
</feature>
<gene>
    <name evidence="5" type="ORF">PCON_12860</name>
</gene>
<dbReference type="InterPro" id="IPR000608">
    <property type="entry name" value="UBC"/>
</dbReference>
<feature type="compositionally biased region" description="Pro residues" evidence="3">
    <location>
        <begin position="845"/>
        <end position="855"/>
    </location>
</feature>
<dbReference type="PANTHER" id="PTHR46116">
    <property type="entry name" value="(E3-INDEPENDENT) E2 UBIQUITIN-CONJUGATING ENZYME"/>
    <property type="match status" value="1"/>
</dbReference>
<dbReference type="Proteomes" id="UP000018144">
    <property type="component" value="Unassembled WGS sequence"/>
</dbReference>
<feature type="region of interest" description="Disordered" evidence="3">
    <location>
        <begin position="554"/>
        <end position="575"/>
    </location>
</feature>
<keyword evidence="6" id="KW-1185">Reference proteome</keyword>
<dbReference type="GO" id="GO:0061631">
    <property type="term" value="F:ubiquitin conjugating enzyme activity"/>
    <property type="evidence" value="ECO:0007669"/>
    <property type="project" value="TreeGrafter"/>
</dbReference>
<dbReference type="Pfam" id="PF00179">
    <property type="entry name" value="UQ_con"/>
    <property type="match status" value="1"/>
</dbReference>
<reference evidence="5 6" key="1">
    <citation type="journal article" date="2013" name="PLoS Genet.">
        <title>The genome and development-dependent transcriptomes of Pyronema confluens: a window into fungal evolution.</title>
        <authorList>
            <person name="Traeger S."/>
            <person name="Altegoer F."/>
            <person name="Freitag M."/>
            <person name="Gabaldon T."/>
            <person name="Kempken F."/>
            <person name="Kumar A."/>
            <person name="Marcet-Houben M."/>
            <person name="Poggeler S."/>
            <person name="Stajich J.E."/>
            <person name="Nowrousian M."/>
        </authorList>
    </citation>
    <scope>NUCLEOTIDE SEQUENCE [LARGE SCALE GENOMIC DNA]</scope>
    <source>
        <strain evidence="6">CBS 100304</strain>
        <tissue evidence="5">Vegetative mycelium</tissue>
    </source>
</reference>
<proteinExistence type="predicted"/>
<dbReference type="OrthoDB" id="47801at2759"/>
<sequence>MGDNSCAVGVENGPERPTATLFAEDTVQITLHGGPPIVGVIAKTWHDLEDVDIWDEIGATIRGEKVTVSDFKDFKRTGLPPRDFYYFIPSAPENPPVLVHASECTLLDRALAFGDVVKRSLTNPQSGTVISVETQVNLRQSFYDPSNPLTTTEATNVPESELEFVSNWGVGDFIIYKNCWMGIVQERVRDQVTIKLENGSVVVLANAFDLEIPVDVSPEPSSATVTERSATPTSRTPQIPTVPPTVLAPSQLSPGLTIQTNKANLFKGRWIYGAYNPSVPPIGVIMDVKTEAFEVNWLGQNIMTEKFIPVERPSPEIILEEEESNITRFKKSTSGFRDAHGNPFTQVSQLGGGGDLQVGDKVRFTDLDAAVVKYNGAVRKIPRKESLGFDINTFTVVATETKVRVLWQDMTESLESTTSLVPYLNVDEHDVWPGEIVIIKAEPSDEPAGKTGGISTVADSNHGAVDGDVIRPKKVGIVQSVDPSERIASVRWFESPDVELTQTTLMPGSKTGPLEPTSEDISLYDVVAHQALGVRRGDFVLITPEHRLSEQGAIDQDTVRPAAESSHSPQTSTARMEANPIALAGVVGVLARALQAHENRDYQQIGGALARAIEYPNPEFLTRILTGIGHISRTSDPGLLHYMSNALARDDSSVDVLARIFHSHAAHPRPANGPAPNAADIFIGLPTDWVGEVVDLGLDGFITVRLGALKEPKDLKVAPERLVVIFNDSMEFGDEELESYGTDDEDYSTDSEDDFEWMNDPEVIEEKITYEGGERLDNGGEEDWLTDDDEMDSEGDDEDDEDDDDKTDVLMTDTESLGGDAAMSMDTPLGNGPNADHTPASEPVPRTPPPLPDNVPGPEAISFAPGAPSRFQVLDSPIPDDHHYKNQQSTARSQAVARRINKEHKILASSLPDGIFVRTWESRLDLLRVLIVGPRNTPYELAPFVFDFYLSDTFPAQPPLGYFHSWTGGVGRVNPNLYQDGKICLSLLGTWHAQKRAEGWSAGGSSILQLLVSLMGLVLVREPWYNEAGYNIYEGSEQVALNSQLYSEKAYILARGFVKHVLQHPVQGFENVIEWLYLPPGSGTVKHEEDGEELGPGSSLLNEVVMSAKEVVQRSEDPTVLTAEETANGIGKVSKGALALLKRHLSVLEAILEEKTKIVA</sequence>
<feature type="compositionally biased region" description="Polar residues" evidence="3">
    <location>
        <begin position="219"/>
        <end position="239"/>
    </location>
</feature>
<evidence type="ECO:0000259" key="4">
    <source>
        <dbReference type="PROSITE" id="PS50127"/>
    </source>
</evidence>
<dbReference type="CDD" id="cd23837">
    <property type="entry name" value="UBCc_UBE2O"/>
    <property type="match status" value="1"/>
</dbReference>
<dbReference type="Pfam" id="PF23043">
    <property type="entry name" value="SH3-B_UBE2O"/>
    <property type="match status" value="1"/>
</dbReference>
<evidence type="ECO:0000313" key="6">
    <source>
        <dbReference type="Proteomes" id="UP000018144"/>
    </source>
</evidence>
<dbReference type="InterPro" id="IPR057735">
    <property type="entry name" value="UBE2O-like_tSH3-B"/>
</dbReference>
<evidence type="ECO:0000313" key="5">
    <source>
        <dbReference type="EMBL" id="CCX13267.1"/>
    </source>
</evidence>
<dbReference type="PANTHER" id="PTHR46116:SF15">
    <property type="entry name" value="(E3-INDEPENDENT) E2 UBIQUITIN-CONJUGATING ENZYME"/>
    <property type="match status" value="1"/>
</dbReference>
<dbReference type="Pfam" id="PF23046">
    <property type="entry name" value="tSH3-B_UBE2O"/>
    <property type="match status" value="1"/>
</dbReference>
<name>U4L8U4_PYROM</name>
<keyword evidence="1" id="KW-0808">Transferase</keyword>
<feature type="compositionally biased region" description="Basic and acidic residues" evidence="3">
    <location>
        <begin position="767"/>
        <end position="778"/>
    </location>
</feature>
<dbReference type="eggNOG" id="KOG0895">
    <property type="taxonomic scope" value="Eukaryota"/>
</dbReference>
<feature type="compositionally biased region" description="Acidic residues" evidence="3">
    <location>
        <begin position="779"/>
        <end position="806"/>
    </location>
</feature>
<evidence type="ECO:0000256" key="1">
    <source>
        <dbReference type="ARBA" id="ARBA00022679"/>
    </source>
</evidence>
<feature type="domain" description="UBC core" evidence="4">
    <location>
        <begin position="895"/>
        <end position="1059"/>
    </location>
</feature>
<dbReference type="AlphaFoldDB" id="U4L8U4"/>
<evidence type="ECO:0000256" key="2">
    <source>
        <dbReference type="ARBA" id="ARBA00022786"/>
    </source>
</evidence>
<dbReference type="InterPro" id="IPR057733">
    <property type="entry name" value="UBE2O-like_SH3-B"/>
</dbReference>
<keyword evidence="2" id="KW-0833">Ubl conjugation pathway</keyword>
<dbReference type="InterPro" id="IPR016135">
    <property type="entry name" value="UBQ-conjugating_enzyme/RWD"/>
</dbReference>
<dbReference type="SMART" id="SM00212">
    <property type="entry name" value="UBCc"/>
    <property type="match status" value="1"/>
</dbReference>
<dbReference type="SUPFAM" id="SSF54495">
    <property type="entry name" value="UBC-like"/>
    <property type="match status" value="1"/>
</dbReference>
<protein>
    <submittedName>
        <fullName evidence="5">Similar to Probable ubiquitin-conjugating enzyme E2 25 acc. no. Q9LUQ5</fullName>
    </submittedName>
</protein>
<accession>U4L8U4</accession>
<organism evidence="5 6">
    <name type="scientific">Pyronema omphalodes (strain CBS 100304)</name>
    <name type="common">Pyronema confluens</name>
    <dbReference type="NCBI Taxonomy" id="1076935"/>
    <lineage>
        <taxon>Eukaryota</taxon>
        <taxon>Fungi</taxon>
        <taxon>Dikarya</taxon>
        <taxon>Ascomycota</taxon>
        <taxon>Pezizomycotina</taxon>
        <taxon>Pezizomycetes</taxon>
        <taxon>Pezizales</taxon>
        <taxon>Pyronemataceae</taxon>
        <taxon>Pyronema</taxon>
    </lineage>
</organism>